<gene>
    <name evidence="10" type="primary">LOC116303331</name>
</gene>
<dbReference type="GO" id="GO:0000981">
    <property type="term" value="F:DNA-binding transcription factor activity, RNA polymerase II-specific"/>
    <property type="evidence" value="ECO:0007669"/>
    <property type="project" value="InterPro"/>
</dbReference>
<accession>A0A6P8IPD4</accession>
<keyword evidence="4 5" id="KW-0539">Nucleus</keyword>
<dbReference type="Proteomes" id="UP000515163">
    <property type="component" value="Unplaced"/>
</dbReference>
<dbReference type="GeneID" id="116303331"/>
<feature type="DNA-binding region" description="Homeobox" evidence="5">
    <location>
        <begin position="119"/>
        <end position="178"/>
    </location>
</feature>
<dbReference type="GO" id="GO:0003677">
    <property type="term" value="F:DNA binding"/>
    <property type="evidence" value="ECO:0007669"/>
    <property type="project" value="UniProtKB-UniRule"/>
</dbReference>
<dbReference type="RefSeq" id="XP_031568717.1">
    <property type="nucleotide sequence ID" value="XM_031712857.1"/>
</dbReference>
<dbReference type="PRINTS" id="PR00031">
    <property type="entry name" value="HTHREPRESSR"/>
</dbReference>
<dbReference type="InterPro" id="IPR009057">
    <property type="entry name" value="Homeodomain-like_sf"/>
</dbReference>
<dbReference type="FunFam" id="1.10.10.60:FF:000682">
    <property type="entry name" value="Predicted protein"/>
    <property type="match status" value="1"/>
</dbReference>
<dbReference type="InterPro" id="IPR000047">
    <property type="entry name" value="HTH_motif"/>
</dbReference>
<keyword evidence="2 5" id="KW-0238">DNA-binding</keyword>
<evidence type="ECO:0000313" key="10">
    <source>
        <dbReference type="RefSeq" id="XP_031568717.1"/>
    </source>
</evidence>
<keyword evidence="3 5" id="KW-0371">Homeobox</keyword>
<comment type="subcellular location">
    <subcellularLocation>
        <location evidence="1 5 6">Nucleus</location>
    </subcellularLocation>
</comment>
<dbReference type="CDD" id="cd00086">
    <property type="entry name" value="homeodomain"/>
    <property type="match status" value="1"/>
</dbReference>
<dbReference type="SMART" id="SM00389">
    <property type="entry name" value="HOX"/>
    <property type="match status" value="1"/>
</dbReference>
<evidence type="ECO:0000256" key="5">
    <source>
        <dbReference type="PROSITE-ProRule" id="PRU00108"/>
    </source>
</evidence>
<dbReference type="PROSITE" id="PS00027">
    <property type="entry name" value="HOMEOBOX_1"/>
    <property type="match status" value="1"/>
</dbReference>
<dbReference type="InterPro" id="IPR050848">
    <property type="entry name" value="Homeobox_TF"/>
</dbReference>
<protein>
    <submittedName>
        <fullName evidence="10">Homeobox protein ceh-30-like</fullName>
    </submittedName>
</protein>
<reference evidence="10" key="1">
    <citation type="submission" date="2025-08" db="UniProtKB">
        <authorList>
            <consortium name="RefSeq"/>
        </authorList>
    </citation>
    <scope>IDENTIFICATION</scope>
    <source>
        <tissue evidence="10">Tentacle</tissue>
    </source>
</reference>
<dbReference type="InParanoid" id="A0A6P8IPD4"/>
<dbReference type="PROSITE" id="PS50071">
    <property type="entry name" value="HOMEOBOX_2"/>
    <property type="match status" value="1"/>
</dbReference>
<evidence type="ECO:0000256" key="7">
    <source>
        <dbReference type="SAM" id="MobiDB-lite"/>
    </source>
</evidence>
<sequence>MFYQDSLLYYHPQQPRFFAPHNAMIPRTPYQPNRPSSFLIENLLDPRPSCMIPPRPTIFTDPTPSVSSSDSLAFSMQSILSRSRDETPVYQDPSPEVIRRLPVYFRVKPTLRTPSGRRCRKSRTVFTDLQLRVLEKTFFEQKYLDTTSRGKLAQTLGLNETQVKTWFQNRRMKWKKETGKEESNKSDKDTEDIIKIGKNTEKSALKNTKN</sequence>
<proteinExistence type="predicted"/>
<organism evidence="9 10">
    <name type="scientific">Actinia tenebrosa</name>
    <name type="common">Australian red waratah sea anemone</name>
    <dbReference type="NCBI Taxonomy" id="6105"/>
    <lineage>
        <taxon>Eukaryota</taxon>
        <taxon>Metazoa</taxon>
        <taxon>Cnidaria</taxon>
        <taxon>Anthozoa</taxon>
        <taxon>Hexacorallia</taxon>
        <taxon>Actiniaria</taxon>
        <taxon>Actiniidae</taxon>
        <taxon>Actinia</taxon>
    </lineage>
</organism>
<dbReference type="PRINTS" id="PR00024">
    <property type="entry name" value="HOMEOBOX"/>
</dbReference>
<dbReference type="InterPro" id="IPR017970">
    <property type="entry name" value="Homeobox_CS"/>
</dbReference>
<dbReference type="Pfam" id="PF00046">
    <property type="entry name" value="Homeodomain"/>
    <property type="match status" value="1"/>
</dbReference>
<dbReference type="PANTHER" id="PTHR24333">
    <property type="entry name" value="HOMEO BOX HB9 LIKE A-RELATED"/>
    <property type="match status" value="1"/>
</dbReference>
<feature type="region of interest" description="Disordered" evidence="7">
    <location>
        <begin position="174"/>
        <end position="210"/>
    </location>
</feature>
<evidence type="ECO:0000256" key="2">
    <source>
        <dbReference type="ARBA" id="ARBA00023125"/>
    </source>
</evidence>
<evidence type="ECO:0000256" key="4">
    <source>
        <dbReference type="ARBA" id="ARBA00023242"/>
    </source>
</evidence>
<dbReference type="PANTHER" id="PTHR24333:SF5">
    <property type="entry name" value="VENT HOMEOBOX"/>
    <property type="match status" value="1"/>
</dbReference>
<dbReference type="Gene3D" id="1.10.10.60">
    <property type="entry name" value="Homeodomain-like"/>
    <property type="match status" value="1"/>
</dbReference>
<dbReference type="KEGG" id="aten:116303331"/>
<dbReference type="AlphaFoldDB" id="A0A6P8IPD4"/>
<dbReference type="SUPFAM" id="SSF46689">
    <property type="entry name" value="Homeodomain-like"/>
    <property type="match status" value="1"/>
</dbReference>
<evidence type="ECO:0000256" key="1">
    <source>
        <dbReference type="ARBA" id="ARBA00004123"/>
    </source>
</evidence>
<name>A0A6P8IPD4_ACTTE</name>
<evidence type="ECO:0000259" key="8">
    <source>
        <dbReference type="PROSITE" id="PS50071"/>
    </source>
</evidence>
<evidence type="ECO:0000256" key="6">
    <source>
        <dbReference type="RuleBase" id="RU000682"/>
    </source>
</evidence>
<feature type="domain" description="Homeobox" evidence="8">
    <location>
        <begin position="117"/>
        <end position="177"/>
    </location>
</feature>
<evidence type="ECO:0000256" key="3">
    <source>
        <dbReference type="ARBA" id="ARBA00023155"/>
    </source>
</evidence>
<keyword evidence="9" id="KW-1185">Reference proteome</keyword>
<dbReference type="InterPro" id="IPR020479">
    <property type="entry name" value="HD_metazoa"/>
</dbReference>
<feature type="compositionally biased region" description="Basic and acidic residues" evidence="7">
    <location>
        <begin position="175"/>
        <end position="204"/>
    </location>
</feature>
<dbReference type="InterPro" id="IPR001356">
    <property type="entry name" value="HD"/>
</dbReference>
<dbReference type="OrthoDB" id="6159439at2759"/>
<dbReference type="GO" id="GO:0005634">
    <property type="term" value="C:nucleus"/>
    <property type="evidence" value="ECO:0007669"/>
    <property type="project" value="UniProtKB-SubCell"/>
</dbReference>
<evidence type="ECO:0000313" key="9">
    <source>
        <dbReference type="Proteomes" id="UP000515163"/>
    </source>
</evidence>
<dbReference type="FunCoup" id="A0A6P8IPD4">
    <property type="interactions" value="130"/>
</dbReference>